<dbReference type="EMBL" id="GGEC01008167">
    <property type="protein sequence ID" value="MBW88650.1"/>
    <property type="molecule type" value="Transcribed_RNA"/>
</dbReference>
<accession>A0A2P2J5C6</accession>
<proteinExistence type="predicted"/>
<evidence type="ECO:0000256" key="1">
    <source>
        <dbReference type="SAM" id="MobiDB-lite"/>
    </source>
</evidence>
<reference evidence="2" key="1">
    <citation type="submission" date="2018-02" db="EMBL/GenBank/DDBJ databases">
        <title>Rhizophora mucronata_Transcriptome.</title>
        <authorList>
            <person name="Meera S.P."/>
            <person name="Sreeshan A."/>
            <person name="Augustine A."/>
        </authorList>
    </citation>
    <scope>NUCLEOTIDE SEQUENCE</scope>
    <source>
        <tissue evidence="2">Leaf</tissue>
    </source>
</reference>
<sequence>MVGTRNATPSRREMAARVGSEGLNER</sequence>
<organism evidence="2">
    <name type="scientific">Rhizophora mucronata</name>
    <name type="common">Asiatic mangrove</name>
    <dbReference type="NCBI Taxonomy" id="61149"/>
    <lineage>
        <taxon>Eukaryota</taxon>
        <taxon>Viridiplantae</taxon>
        <taxon>Streptophyta</taxon>
        <taxon>Embryophyta</taxon>
        <taxon>Tracheophyta</taxon>
        <taxon>Spermatophyta</taxon>
        <taxon>Magnoliopsida</taxon>
        <taxon>eudicotyledons</taxon>
        <taxon>Gunneridae</taxon>
        <taxon>Pentapetalae</taxon>
        <taxon>rosids</taxon>
        <taxon>fabids</taxon>
        <taxon>Malpighiales</taxon>
        <taxon>Rhizophoraceae</taxon>
        <taxon>Rhizophora</taxon>
    </lineage>
</organism>
<evidence type="ECO:0000313" key="2">
    <source>
        <dbReference type="EMBL" id="MBW88650.1"/>
    </source>
</evidence>
<dbReference type="AlphaFoldDB" id="A0A2P2J5C6"/>
<feature type="region of interest" description="Disordered" evidence="1">
    <location>
        <begin position="1"/>
        <end position="26"/>
    </location>
</feature>
<protein>
    <submittedName>
        <fullName evidence="2">Uncharacterized protein</fullName>
    </submittedName>
</protein>
<name>A0A2P2J5C6_RHIMU</name>